<organism evidence="1 2">
    <name type="scientific">Acropora cervicornis</name>
    <name type="common">Staghorn coral</name>
    <dbReference type="NCBI Taxonomy" id="6130"/>
    <lineage>
        <taxon>Eukaryota</taxon>
        <taxon>Metazoa</taxon>
        <taxon>Cnidaria</taxon>
        <taxon>Anthozoa</taxon>
        <taxon>Hexacorallia</taxon>
        <taxon>Scleractinia</taxon>
        <taxon>Astrocoeniina</taxon>
        <taxon>Acroporidae</taxon>
        <taxon>Acropora</taxon>
    </lineage>
</organism>
<dbReference type="AlphaFoldDB" id="A0AAD9PXI4"/>
<reference evidence="1" key="2">
    <citation type="journal article" date="2023" name="Science">
        <title>Genomic signatures of disease resistance in endangered staghorn corals.</title>
        <authorList>
            <person name="Vollmer S.V."/>
            <person name="Selwyn J.D."/>
            <person name="Despard B.A."/>
            <person name="Roesel C.L."/>
        </authorList>
    </citation>
    <scope>NUCLEOTIDE SEQUENCE</scope>
    <source>
        <strain evidence="1">K2</strain>
    </source>
</reference>
<accession>A0AAD9PXI4</accession>
<dbReference type="Proteomes" id="UP001249851">
    <property type="component" value="Unassembled WGS sequence"/>
</dbReference>
<proteinExistence type="predicted"/>
<keyword evidence="2" id="KW-1185">Reference proteome</keyword>
<name>A0AAD9PXI4_ACRCE</name>
<reference evidence="1" key="1">
    <citation type="journal article" date="2023" name="G3 (Bethesda)">
        <title>Whole genome assembly and annotation of the endangered Caribbean coral Acropora cervicornis.</title>
        <authorList>
            <person name="Selwyn J.D."/>
            <person name="Vollmer S.V."/>
        </authorList>
    </citation>
    <scope>NUCLEOTIDE SEQUENCE</scope>
    <source>
        <strain evidence="1">K2</strain>
    </source>
</reference>
<evidence type="ECO:0000313" key="1">
    <source>
        <dbReference type="EMBL" id="KAK2550671.1"/>
    </source>
</evidence>
<evidence type="ECO:0000313" key="2">
    <source>
        <dbReference type="Proteomes" id="UP001249851"/>
    </source>
</evidence>
<sequence length="82" mass="9125">MLRFATTADILKKLESPDSCDTILQQYKSTTKMNLLPTTQTKVLTLSCMDALERSLSIPNCGLYFPMVSHVLKEGSLIIKTS</sequence>
<dbReference type="EMBL" id="JARQWQ010000107">
    <property type="protein sequence ID" value="KAK2550671.1"/>
    <property type="molecule type" value="Genomic_DNA"/>
</dbReference>
<comment type="caution">
    <text evidence="1">The sequence shown here is derived from an EMBL/GenBank/DDBJ whole genome shotgun (WGS) entry which is preliminary data.</text>
</comment>
<gene>
    <name evidence="1" type="ORF">P5673_028534</name>
</gene>
<protein>
    <submittedName>
        <fullName evidence="1">Uncharacterized protein</fullName>
    </submittedName>
</protein>